<evidence type="ECO:0000313" key="1">
    <source>
        <dbReference type="EMBL" id="MDN3204702.1"/>
    </source>
</evidence>
<dbReference type="EMBL" id="JAUEPH010000004">
    <property type="protein sequence ID" value="MDN3204702.1"/>
    <property type="molecule type" value="Genomic_DNA"/>
</dbReference>
<proteinExistence type="predicted"/>
<comment type="caution">
    <text evidence="1">The sequence shown here is derived from an EMBL/GenBank/DDBJ whole genome shotgun (WGS) entry which is preliminary data.</text>
</comment>
<sequence length="247" mass="29416">MKEEEFFQMTKICLLLTSTINPRDYEFVGRKGIVNRENDYLKAVRFYKTFGFPIIYIDNSDYVSEQIQSQISQIPNSQYLAFDSLESFRGKGHGELEILKYAFDNSEFLCLCDYFIKISGRYIVTNFADFISKVDFSINHHFCNLSRNMNWADSRIVIFERSFFQKFFVPTLEKYLDEENGEFFEKSYARSIHLFQYSGGKISYWPVYPFYSGINGENGKLISFKFFKRMKYTIYLKLKKYISKQTI</sequence>
<gene>
    <name evidence="1" type="ORF">QVH07_11110</name>
</gene>
<keyword evidence="2" id="KW-1185">Reference proteome</keyword>
<accession>A0ABT7YDZ0</accession>
<organism evidence="1 2">
    <name type="scientific">Algoriphagus sediminis</name>
    <dbReference type="NCBI Taxonomy" id="3057113"/>
    <lineage>
        <taxon>Bacteria</taxon>
        <taxon>Pseudomonadati</taxon>
        <taxon>Bacteroidota</taxon>
        <taxon>Cytophagia</taxon>
        <taxon>Cytophagales</taxon>
        <taxon>Cyclobacteriaceae</taxon>
        <taxon>Algoriphagus</taxon>
    </lineage>
</organism>
<dbReference type="Proteomes" id="UP001171916">
    <property type="component" value="Unassembled WGS sequence"/>
</dbReference>
<name>A0ABT7YDZ0_9BACT</name>
<protein>
    <submittedName>
        <fullName evidence="1">Uncharacterized protein</fullName>
    </submittedName>
</protein>
<reference evidence="1" key="1">
    <citation type="submission" date="2023-06" db="EMBL/GenBank/DDBJ databases">
        <title>Robiginitalea aurantiacus sp. nov. and Algoriphagus sediminis sp. nov., isolated from coastal sediment.</title>
        <authorList>
            <person name="Zhou Z.Y."/>
            <person name="An J."/>
            <person name="Jia Y.W."/>
            <person name="Du Z.J."/>
        </authorList>
    </citation>
    <scope>NUCLEOTIDE SEQUENCE</scope>
    <source>
        <strain evidence="1">C2-7</strain>
    </source>
</reference>
<evidence type="ECO:0000313" key="2">
    <source>
        <dbReference type="Proteomes" id="UP001171916"/>
    </source>
</evidence>
<dbReference type="RefSeq" id="WP_290000393.1">
    <property type="nucleotide sequence ID" value="NZ_JAUEPH010000004.1"/>
</dbReference>